<comment type="caution">
    <text evidence="1">The sequence shown here is derived from an EMBL/GenBank/DDBJ whole genome shotgun (WGS) entry which is preliminary data.</text>
</comment>
<dbReference type="Pfam" id="PF02596">
    <property type="entry name" value="DUF169"/>
    <property type="match status" value="1"/>
</dbReference>
<dbReference type="EMBL" id="JARVLH010000006">
    <property type="protein sequence ID" value="MEX5285912.1"/>
    <property type="molecule type" value="Genomic_DNA"/>
</dbReference>
<gene>
    <name evidence="1" type="ORF">QCO44_09780</name>
</gene>
<name>A0ABV3X8K5_9FIRM</name>
<dbReference type="Proteomes" id="UP001559623">
    <property type="component" value="Unassembled WGS sequence"/>
</dbReference>
<keyword evidence="2" id="KW-1185">Reference proteome</keyword>
<dbReference type="InterPro" id="IPR003748">
    <property type="entry name" value="DUF169"/>
</dbReference>
<dbReference type="RefSeq" id="WP_368847633.1">
    <property type="nucleotide sequence ID" value="NZ_CP194411.1"/>
</dbReference>
<evidence type="ECO:0000313" key="1">
    <source>
        <dbReference type="EMBL" id="MEX5285912.1"/>
    </source>
</evidence>
<reference evidence="1 2" key="1">
    <citation type="submission" date="2023-04" db="EMBL/GenBank/DDBJ databases">
        <title>Genome Sequence of Selenomonas sputigena ATCC 33150.</title>
        <authorList>
            <person name="Miller D.P."/>
            <person name="Anvari S."/>
            <person name="Polson S.W."/>
            <person name="Macdonald M."/>
            <person name="Mcdowell J.V."/>
        </authorList>
    </citation>
    <scope>NUCLEOTIDE SEQUENCE [LARGE SCALE GENOMIC DNA]</scope>
    <source>
        <strain evidence="1 2">ATCC 33150</strain>
    </source>
</reference>
<protein>
    <submittedName>
        <fullName evidence="1">DUF169 domain-containing protein</fullName>
    </submittedName>
</protein>
<organism evidence="1 2">
    <name type="scientific">Selenomonas sputigena</name>
    <dbReference type="NCBI Taxonomy" id="69823"/>
    <lineage>
        <taxon>Bacteria</taxon>
        <taxon>Bacillati</taxon>
        <taxon>Bacillota</taxon>
        <taxon>Negativicutes</taxon>
        <taxon>Selenomonadales</taxon>
        <taxon>Selenomonadaceae</taxon>
        <taxon>Selenomonas</taxon>
    </lineage>
</organism>
<evidence type="ECO:0000313" key="2">
    <source>
        <dbReference type="Proteomes" id="UP001559623"/>
    </source>
</evidence>
<accession>A0ABV3X8K5</accession>
<sequence length="240" mass="26421">MESKIAELIHLKTQPVAVLHADAAPEGAMQFKEGVWGCSVALLVAASKGRTAAFAEKTTVCLGAKTGLGFQDYPHGWIEYFLSTGGEQIGREGEFYKKTPELARDFIENIKRHDGKPYVVCKPLRDVLPDERPLAVIFLVNADQLSALATLANYDKRTQDNVKLLFGAGCAQAVLYPVTEEQEGGKSCFIGMTDPSARKCIPKDVLSFSIPYSRFLEMEREAEGSFLTKETWGKIAARLK</sequence>
<proteinExistence type="predicted"/>